<reference evidence="1 2" key="1">
    <citation type="submission" date="2014-04" db="EMBL/GenBank/DDBJ databases">
        <authorList>
            <consortium name="DOE Joint Genome Institute"/>
            <person name="Kuo A."/>
            <person name="Gay G."/>
            <person name="Dore J."/>
            <person name="Kohler A."/>
            <person name="Nagy L.G."/>
            <person name="Floudas D."/>
            <person name="Copeland A."/>
            <person name="Barry K.W."/>
            <person name="Cichocki N."/>
            <person name="Veneault-Fourrey C."/>
            <person name="LaButti K."/>
            <person name="Lindquist E.A."/>
            <person name="Lipzen A."/>
            <person name="Lundell T."/>
            <person name="Morin E."/>
            <person name="Murat C."/>
            <person name="Sun H."/>
            <person name="Tunlid A."/>
            <person name="Henrissat B."/>
            <person name="Grigoriev I.V."/>
            <person name="Hibbett D.S."/>
            <person name="Martin F."/>
            <person name="Nordberg H.P."/>
            <person name="Cantor M.N."/>
            <person name="Hua S.X."/>
        </authorList>
    </citation>
    <scope>NUCLEOTIDE SEQUENCE [LARGE SCALE GENOMIC DNA]</scope>
    <source>
        <strain evidence="2">h7</strain>
    </source>
</reference>
<keyword evidence="2" id="KW-1185">Reference proteome</keyword>
<gene>
    <name evidence="1" type="ORF">M413DRAFT_292318</name>
</gene>
<sequence>MAALCNHCGEFGPEDRVITCTALTVEDSQCGPCRKRAVVRQQIKQLRATYDTIGTEMNAVHDPFIHKFPPEIGSRIFVLSLPPLSTVKSRKPKSKPGLDSITWAWPLKLGSVCRKWRQLAWATPQLWTTVYVRIKLSIAGSLPGLLREWLCRSGTLPLTVYFYEHQNAWFTTYNILFDGKARNALEVTKGLVIDILAPHSGRWRSFHLTASADVMKRFSESISPTQLNSLELAFTFVRRSPATPEFITEPMPNLTELKLSRFPVASLNVLWDNITHATVSEVVLSEALELLRRASNLDYYCVTLADQGEVGPIIPVVHPRLRSLELRGPRIRRILSEITLPSLEEWAQDVTRQSLEDMQSFVQRSRSHVKLLKLNCPILFPGAFNPLLQKLPSVERIHLNFRVTEEPDEDPLINEILIQLFDSDPENRNPEPFLPHLQLLECKPDGAVAFSWDLLPKWYRDGNRRPLKLRSFAYESQITDKIAFELLQLEEEGLDLQIISEKTGEDILESYRISRVEAST</sequence>
<proteinExistence type="predicted"/>
<dbReference type="EMBL" id="KN831806">
    <property type="protein sequence ID" value="KIM36373.1"/>
    <property type="molecule type" value="Genomic_DNA"/>
</dbReference>
<dbReference type="OrthoDB" id="3357519at2759"/>
<name>A0A0C2XEM0_HEBCY</name>
<dbReference type="AlphaFoldDB" id="A0A0C2XEM0"/>
<dbReference type="Proteomes" id="UP000053424">
    <property type="component" value="Unassembled WGS sequence"/>
</dbReference>
<organism evidence="1 2">
    <name type="scientific">Hebeloma cylindrosporum</name>
    <dbReference type="NCBI Taxonomy" id="76867"/>
    <lineage>
        <taxon>Eukaryota</taxon>
        <taxon>Fungi</taxon>
        <taxon>Dikarya</taxon>
        <taxon>Basidiomycota</taxon>
        <taxon>Agaricomycotina</taxon>
        <taxon>Agaricomycetes</taxon>
        <taxon>Agaricomycetidae</taxon>
        <taxon>Agaricales</taxon>
        <taxon>Agaricineae</taxon>
        <taxon>Hymenogastraceae</taxon>
        <taxon>Hebeloma</taxon>
    </lineage>
</organism>
<dbReference type="HOGENOM" id="CLU_018544_14_1_1"/>
<evidence type="ECO:0000313" key="2">
    <source>
        <dbReference type="Proteomes" id="UP000053424"/>
    </source>
</evidence>
<reference evidence="2" key="2">
    <citation type="submission" date="2015-01" db="EMBL/GenBank/DDBJ databases">
        <title>Evolutionary Origins and Diversification of the Mycorrhizal Mutualists.</title>
        <authorList>
            <consortium name="DOE Joint Genome Institute"/>
            <consortium name="Mycorrhizal Genomics Consortium"/>
            <person name="Kohler A."/>
            <person name="Kuo A."/>
            <person name="Nagy L.G."/>
            <person name="Floudas D."/>
            <person name="Copeland A."/>
            <person name="Barry K.W."/>
            <person name="Cichocki N."/>
            <person name="Veneault-Fourrey C."/>
            <person name="LaButti K."/>
            <person name="Lindquist E.A."/>
            <person name="Lipzen A."/>
            <person name="Lundell T."/>
            <person name="Morin E."/>
            <person name="Murat C."/>
            <person name="Riley R."/>
            <person name="Ohm R."/>
            <person name="Sun H."/>
            <person name="Tunlid A."/>
            <person name="Henrissat B."/>
            <person name="Grigoriev I.V."/>
            <person name="Hibbett D.S."/>
            <person name="Martin F."/>
        </authorList>
    </citation>
    <scope>NUCLEOTIDE SEQUENCE [LARGE SCALE GENOMIC DNA]</scope>
    <source>
        <strain evidence="2">h7</strain>
    </source>
</reference>
<protein>
    <submittedName>
        <fullName evidence="1">Uncharacterized protein</fullName>
    </submittedName>
</protein>
<accession>A0A0C2XEM0</accession>
<evidence type="ECO:0000313" key="1">
    <source>
        <dbReference type="EMBL" id="KIM36373.1"/>
    </source>
</evidence>